<evidence type="ECO:0000259" key="3">
    <source>
        <dbReference type="PROSITE" id="PS51186"/>
    </source>
</evidence>
<dbReference type="AlphaFoldDB" id="A0A4Q9H4S5"/>
<dbReference type="RefSeq" id="WP_130966766.1">
    <property type="nucleotide sequence ID" value="NZ_SIXI01000002.1"/>
</dbReference>
<accession>A0A4Q9H4S5</accession>
<dbReference type="PROSITE" id="PS51186">
    <property type="entry name" value="GNAT"/>
    <property type="match status" value="1"/>
</dbReference>
<gene>
    <name evidence="4" type="ORF">EYS42_05025</name>
</gene>
<feature type="domain" description="N-acetyltransferase" evidence="3">
    <location>
        <begin position="4"/>
        <end position="156"/>
    </location>
</feature>
<evidence type="ECO:0000313" key="4">
    <source>
        <dbReference type="EMBL" id="TBO32554.1"/>
    </source>
</evidence>
<dbReference type="Proteomes" id="UP000292120">
    <property type="component" value="Unassembled WGS sequence"/>
</dbReference>
<keyword evidence="5" id="KW-1185">Reference proteome</keyword>
<sequence length="168" mass="18741">MQPSLIRPFAPGDEHAIAAIYNHYILHTTVTFEEEPLSPAQMRERIDAYRQHHPWLVCVRGTEVLGYAYGAKFHARAAFRHTLEASVYLKAGCERQGLGRALYKALIPMLAEQGCRTLVAVIALPHEGSVALHQSLGFEASGRLKQVGFKFGQWLDIGYWTLALGPRA</sequence>
<protein>
    <submittedName>
        <fullName evidence="4">N-acetyltransferase family protein</fullName>
    </submittedName>
</protein>
<proteinExistence type="predicted"/>
<evidence type="ECO:0000256" key="1">
    <source>
        <dbReference type="ARBA" id="ARBA00022679"/>
    </source>
</evidence>
<dbReference type="Gene3D" id="3.40.630.30">
    <property type="match status" value="1"/>
</dbReference>
<dbReference type="InterPro" id="IPR016181">
    <property type="entry name" value="Acyl_CoA_acyltransferase"/>
</dbReference>
<keyword evidence="2" id="KW-0012">Acyltransferase</keyword>
<dbReference type="GO" id="GO:0016747">
    <property type="term" value="F:acyltransferase activity, transferring groups other than amino-acyl groups"/>
    <property type="evidence" value="ECO:0007669"/>
    <property type="project" value="InterPro"/>
</dbReference>
<name>A0A4Q9H4S5_9BURK</name>
<dbReference type="OrthoDB" id="5459937at2"/>
<dbReference type="PANTHER" id="PTHR43072">
    <property type="entry name" value="N-ACETYLTRANSFERASE"/>
    <property type="match status" value="1"/>
</dbReference>
<dbReference type="CDD" id="cd04301">
    <property type="entry name" value="NAT_SF"/>
    <property type="match status" value="1"/>
</dbReference>
<organism evidence="4 5">
    <name type="scientific">Aquabacterium lacunae</name>
    <dbReference type="NCBI Taxonomy" id="2528630"/>
    <lineage>
        <taxon>Bacteria</taxon>
        <taxon>Pseudomonadati</taxon>
        <taxon>Pseudomonadota</taxon>
        <taxon>Betaproteobacteria</taxon>
        <taxon>Burkholderiales</taxon>
        <taxon>Aquabacterium</taxon>
    </lineage>
</organism>
<dbReference type="Pfam" id="PF13420">
    <property type="entry name" value="Acetyltransf_4"/>
    <property type="match status" value="1"/>
</dbReference>
<reference evidence="4 5" key="1">
    <citation type="submission" date="2019-02" db="EMBL/GenBank/DDBJ databases">
        <title>Aquabacterium sp. strain KMB7.</title>
        <authorList>
            <person name="Chen W.-M."/>
        </authorList>
    </citation>
    <scope>NUCLEOTIDE SEQUENCE [LARGE SCALE GENOMIC DNA]</scope>
    <source>
        <strain evidence="4 5">KMB7</strain>
    </source>
</reference>
<dbReference type="PANTHER" id="PTHR43072:SF23">
    <property type="entry name" value="UPF0039 PROTEIN C11D3.02C"/>
    <property type="match status" value="1"/>
</dbReference>
<comment type="caution">
    <text evidence="4">The sequence shown here is derived from an EMBL/GenBank/DDBJ whole genome shotgun (WGS) entry which is preliminary data.</text>
</comment>
<evidence type="ECO:0000256" key="2">
    <source>
        <dbReference type="ARBA" id="ARBA00023315"/>
    </source>
</evidence>
<evidence type="ECO:0000313" key="5">
    <source>
        <dbReference type="Proteomes" id="UP000292120"/>
    </source>
</evidence>
<dbReference type="InterPro" id="IPR000182">
    <property type="entry name" value="GNAT_dom"/>
</dbReference>
<dbReference type="EMBL" id="SIXI01000002">
    <property type="protein sequence ID" value="TBO32554.1"/>
    <property type="molecule type" value="Genomic_DNA"/>
</dbReference>
<keyword evidence="1 4" id="KW-0808">Transferase</keyword>
<dbReference type="SUPFAM" id="SSF55729">
    <property type="entry name" value="Acyl-CoA N-acyltransferases (Nat)"/>
    <property type="match status" value="1"/>
</dbReference>